<dbReference type="RefSeq" id="WP_106722755.1">
    <property type="nucleotide sequence ID" value="NZ_PXYL01000002.1"/>
</dbReference>
<dbReference type="InterPro" id="IPR002563">
    <property type="entry name" value="Flavin_Rdtase-like_dom"/>
</dbReference>
<comment type="caution">
    <text evidence="4">The sequence shown here is derived from an EMBL/GenBank/DDBJ whole genome shotgun (WGS) entry which is preliminary data.</text>
</comment>
<protein>
    <recommendedName>
        <fullName evidence="3">Flavin reductase like domain-containing protein</fullName>
    </recommendedName>
</protein>
<reference evidence="4 5" key="1">
    <citation type="submission" date="2018-03" db="EMBL/GenBank/DDBJ databases">
        <title>The draft genome of Mesorhizobium soli JCM 19897.</title>
        <authorList>
            <person name="Li L."/>
            <person name="Liu L."/>
            <person name="Liang L."/>
            <person name="Wang T."/>
            <person name="Zhang X."/>
        </authorList>
    </citation>
    <scope>NUCLEOTIDE SEQUENCE [LARGE SCALE GENOMIC DNA]</scope>
    <source>
        <strain evidence="4 5">JCM 19897</strain>
    </source>
</reference>
<dbReference type="PANTHER" id="PTHR30466:SF11">
    <property type="entry name" value="FLAVIN-DEPENDENT MONOOXYGENASE, REDUCTASE SUBUNIT HSAB"/>
    <property type="match status" value="1"/>
</dbReference>
<evidence type="ECO:0000313" key="4">
    <source>
        <dbReference type="EMBL" id="PSJ62853.1"/>
    </source>
</evidence>
<organism evidence="4 5">
    <name type="scientific">Pseudaminobacter soli</name>
    <name type="common">ex Li et al. 2025</name>
    <dbReference type="NCBI Taxonomy" id="1295366"/>
    <lineage>
        <taxon>Bacteria</taxon>
        <taxon>Pseudomonadati</taxon>
        <taxon>Pseudomonadota</taxon>
        <taxon>Alphaproteobacteria</taxon>
        <taxon>Hyphomicrobiales</taxon>
        <taxon>Phyllobacteriaceae</taxon>
        <taxon>Pseudaminobacter</taxon>
    </lineage>
</organism>
<gene>
    <name evidence="4" type="ORF">C7I85_04520</name>
</gene>
<dbReference type="Pfam" id="PF01613">
    <property type="entry name" value="Flavin_Reduct"/>
    <property type="match status" value="1"/>
</dbReference>
<evidence type="ECO:0000313" key="5">
    <source>
        <dbReference type="Proteomes" id="UP000240653"/>
    </source>
</evidence>
<evidence type="ECO:0000256" key="2">
    <source>
        <dbReference type="ARBA" id="ARBA00023002"/>
    </source>
</evidence>
<name>A0A2P7SK48_9HYPH</name>
<dbReference type="SUPFAM" id="SSF50475">
    <property type="entry name" value="FMN-binding split barrel"/>
    <property type="match status" value="1"/>
</dbReference>
<evidence type="ECO:0000259" key="3">
    <source>
        <dbReference type="SMART" id="SM00903"/>
    </source>
</evidence>
<keyword evidence="5" id="KW-1185">Reference proteome</keyword>
<dbReference type="SMART" id="SM00903">
    <property type="entry name" value="Flavin_Reduct"/>
    <property type="match status" value="1"/>
</dbReference>
<evidence type="ECO:0000256" key="1">
    <source>
        <dbReference type="ARBA" id="ARBA00008898"/>
    </source>
</evidence>
<dbReference type="GO" id="GO:0042602">
    <property type="term" value="F:riboflavin reductase (NADPH) activity"/>
    <property type="evidence" value="ECO:0007669"/>
    <property type="project" value="TreeGrafter"/>
</dbReference>
<dbReference type="AlphaFoldDB" id="A0A2P7SK48"/>
<dbReference type="InterPro" id="IPR012349">
    <property type="entry name" value="Split_barrel_FMN-bd"/>
</dbReference>
<dbReference type="Gene3D" id="2.30.110.10">
    <property type="entry name" value="Electron Transport, Fmn-binding Protein, Chain A"/>
    <property type="match status" value="1"/>
</dbReference>
<dbReference type="EMBL" id="PXYL01000002">
    <property type="protein sequence ID" value="PSJ62853.1"/>
    <property type="molecule type" value="Genomic_DNA"/>
</dbReference>
<feature type="domain" description="Flavin reductase like" evidence="3">
    <location>
        <begin position="10"/>
        <end position="157"/>
    </location>
</feature>
<sequence>MSSDLFLAGMRKVVGAVSVITTTSNDGDPRGLTATSVCSLSAEPPSLIACVNRKTWVAQFVPDSGVFAVNVLSQGQEAIARTFAGQTSLAASDRFSVGEWETRTTGVPIAKGALASFECKLEQIIDHTTHVILIGQVVETVLGNGHSLVYLDGSFASFPRPSSAA</sequence>
<accession>A0A2P7SK48</accession>
<proteinExistence type="inferred from homology"/>
<dbReference type="InterPro" id="IPR050268">
    <property type="entry name" value="NADH-dep_flavin_reductase"/>
</dbReference>
<dbReference type="GO" id="GO:0010181">
    <property type="term" value="F:FMN binding"/>
    <property type="evidence" value="ECO:0007669"/>
    <property type="project" value="InterPro"/>
</dbReference>
<dbReference type="PANTHER" id="PTHR30466">
    <property type="entry name" value="FLAVIN REDUCTASE"/>
    <property type="match status" value="1"/>
</dbReference>
<keyword evidence="2" id="KW-0560">Oxidoreductase</keyword>
<comment type="similarity">
    <text evidence="1">Belongs to the non-flavoprotein flavin reductase family.</text>
</comment>
<dbReference type="Proteomes" id="UP000240653">
    <property type="component" value="Unassembled WGS sequence"/>
</dbReference>
<dbReference type="OrthoDB" id="9792858at2"/>